<feature type="binding site" evidence="14">
    <location>
        <position position="105"/>
    </location>
    <ligand>
        <name>Fe cation</name>
        <dbReference type="ChEBI" id="CHEBI:24875"/>
    </ligand>
</feature>
<dbReference type="InterPro" id="IPR036390">
    <property type="entry name" value="WH_DNA-bd_sf"/>
</dbReference>
<dbReference type="GO" id="GO:1900705">
    <property type="term" value="P:negative regulation of siderophore biosynthetic process"/>
    <property type="evidence" value="ECO:0007669"/>
    <property type="project" value="TreeGrafter"/>
</dbReference>
<keyword evidence="9 14" id="KW-0408">Iron</keyword>
<keyword evidence="6 15" id="KW-0678">Repressor</keyword>
<feature type="binding site" evidence="14">
    <location>
        <position position="124"/>
    </location>
    <ligand>
        <name>Fe cation</name>
        <dbReference type="ChEBI" id="CHEBI:24875"/>
    </ligand>
</feature>
<dbReference type="Gene3D" id="3.30.1490.190">
    <property type="match status" value="1"/>
</dbReference>
<evidence type="ECO:0000256" key="2">
    <source>
        <dbReference type="ARBA" id="ARBA00007957"/>
    </source>
</evidence>
<evidence type="ECO:0000256" key="10">
    <source>
        <dbReference type="ARBA" id="ARBA00023015"/>
    </source>
</evidence>
<dbReference type="FunFam" id="1.10.10.10:FF:000007">
    <property type="entry name" value="Ferric uptake regulation protein"/>
    <property type="match status" value="1"/>
</dbReference>
<organism evidence="16 17">
    <name type="scientific">Methylomarinovum caldicuralii</name>
    <dbReference type="NCBI Taxonomy" id="438856"/>
    <lineage>
        <taxon>Bacteria</taxon>
        <taxon>Pseudomonadati</taxon>
        <taxon>Pseudomonadota</taxon>
        <taxon>Gammaproteobacteria</taxon>
        <taxon>Methylococcales</taxon>
        <taxon>Methylothermaceae</taxon>
        <taxon>Methylomarinovum</taxon>
    </lineage>
</organism>
<dbReference type="InterPro" id="IPR002481">
    <property type="entry name" value="FUR"/>
</dbReference>
<evidence type="ECO:0000256" key="7">
    <source>
        <dbReference type="ARBA" id="ARBA00022723"/>
    </source>
</evidence>
<evidence type="ECO:0000256" key="3">
    <source>
        <dbReference type="ARBA" id="ARBA00011738"/>
    </source>
</evidence>
<comment type="subcellular location">
    <subcellularLocation>
        <location evidence="1 15">Cytoplasm</location>
    </subcellularLocation>
</comment>
<dbReference type="GO" id="GO:0005829">
    <property type="term" value="C:cytosol"/>
    <property type="evidence" value="ECO:0007669"/>
    <property type="project" value="TreeGrafter"/>
</dbReference>
<keyword evidence="8 13" id="KW-0862">Zinc</keyword>
<accession>A0AAU9CKH8</accession>
<dbReference type="AlphaFoldDB" id="A0AAU9CKH8"/>
<comment type="cofactor">
    <cofactor evidence="13">
        <name>Zn(2+)</name>
        <dbReference type="ChEBI" id="CHEBI:29105"/>
    </cofactor>
    <text evidence="13">Binds 1 zinc ion per subunit.</text>
</comment>
<evidence type="ECO:0000256" key="6">
    <source>
        <dbReference type="ARBA" id="ARBA00022491"/>
    </source>
</evidence>
<evidence type="ECO:0000256" key="15">
    <source>
        <dbReference type="RuleBase" id="RU364037"/>
    </source>
</evidence>
<evidence type="ECO:0000256" key="12">
    <source>
        <dbReference type="ARBA" id="ARBA00023163"/>
    </source>
</evidence>
<evidence type="ECO:0000256" key="13">
    <source>
        <dbReference type="PIRSR" id="PIRSR602481-1"/>
    </source>
</evidence>
<dbReference type="GO" id="GO:0008270">
    <property type="term" value="F:zinc ion binding"/>
    <property type="evidence" value="ECO:0007669"/>
    <property type="project" value="TreeGrafter"/>
</dbReference>
<dbReference type="KEGG" id="mcau:MIT9_P1756"/>
<evidence type="ECO:0000256" key="11">
    <source>
        <dbReference type="ARBA" id="ARBA00023125"/>
    </source>
</evidence>
<keyword evidence="10 15" id="KW-0805">Transcription regulation</keyword>
<dbReference type="InterPro" id="IPR036388">
    <property type="entry name" value="WH-like_DNA-bd_sf"/>
</dbReference>
<keyword evidence="17" id="KW-1185">Reference proteome</keyword>
<evidence type="ECO:0000256" key="9">
    <source>
        <dbReference type="ARBA" id="ARBA00023004"/>
    </source>
</evidence>
<feature type="binding site" evidence="13">
    <location>
        <position position="109"/>
    </location>
    <ligand>
        <name>Zn(2+)</name>
        <dbReference type="ChEBI" id="CHEBI:29105"/>
    </ligand>
</feature>
<comment type="similarity">
    <text evidence="2 15">Belongs to the Fur family.</text>
</comment>
<dbReference type="Gene3D" id="1.10.10.10">
    <property type="entry name" value="Winged helix-like DNA-binding domain superfamily/Winged helix DNA-binding domain"/>
    <property type="match status" value="1"/>
</dbReference>
<feature type="binding site" evidence="13">
    <location>
        <position position="152"/>
    </location>
    <ligand>
        <name>Zn(2+)</name>
        <dbReference type="ChEBI" id="CHEBI:29105"/>
    </ligand>
</feature>
<gene>
    <name evidence="15" type="primary">fur</name>
    <name evidence="16" type="ORF">MIT9_P1756</name>
</gene>
<keyword evidence="12 15" id="KW-0804">Transcription</keyword>
<feature type="binding site" evidence="14">
    <location>
        <position position="103"/>
    </location>
    <ligand>
        <name>Fe cation</name>
        <dbReference type="ChEBI" id="CHEBI:24875"/>
    </ligand>
</feature>
<dbReference type="PANTHER" id="PTHR33202:SF2">
    <property type="entry name" value="FERRIC UPTAKE REGULATION PROTEIN"/>
    <property type="match status" value="1"/>
</dbReference>
<dbReference type="RefSeq" id="WP_317704580.1">
    <property type="nucleotide sequence ID" value="NZ_AP024714.1"/>
</dbReference>
<proteinExistence type="inferred from homology"/>
<keyword evidence="7 13" id="KW-0479">Metal-binding</keyword>
<reference evidence="17" key="1">
    <citation type="journal article" date="2024" name="Int. J. Syst. Evol. Microbiol.">
        <title>Methylomarinovum tepidoasis sp. nov., a moderately thermophilic methanotroph of the family Methylothermaceae isolated from a deep-sea hydrothermal field.</title>
        <authorList>
            <person name="Hirayama H."/>
            <person name="Takaki Y."/>
            <person name="Abe M."/>
            <person name="Miyazaki M."/>
            <person name="Uematsu K."/>
            <person name="Matsui Y."/>
            <person name="Takai K."/>
        </authorList>
    </citation>
    <scope>NUCLEOTIDE SEQUENCE [LARGE SCALE GENOMIC DNA]</scope>
    <source>
        <strain evidence="17">IT-9</strain>
    </source>
</reference>
<dbReference type="Proteomes" id="UP001321825">
    <property type="component" value="Chromosome"/>
</dbReference>
<dbReference type="GO" id="GO:0000976">
    <property type="term" value="F:transcription cis-regulatory region binding"/>
    <property type="evidence" value="ECO:0007669"/>
    <property type="project" value="TreeGrafter"/>
</dbReference>
<sequence>MIPEPPSSGESRIDRSTVESQDLRNAGLKVTLPRMKILEILELQQGARHLSAEDVYRILIDEGEKIGLATVYRVLTQFEAAGLVRRHHFEGGNSVFELNRGGHHDHLVCLHCGRIDEFTDEEIEARQRRIAEKLGYALQDHSLILYGICPACRKDA</sequence>
<dbReference type="InterPro" id="IPR043135">
    <property type="entry name" value="Fur_C"/>
</dbReference>
<evidence type="ECO:0000256" key="8">
    <source>
        <dbReference type="ARBA" id="ARBA00022833"/>
    </source>
</evidence>
<dbReference type="NCBIfam" id="NF006999">
    <property type="entry name" value="PRK09462.1"/>
    <property type="match status" value="1"/>
</dbReference>
<dbReference type="FunFam" id="3.30.1490.190:FF:000001">
    <property type="entry name" value="Ferric uptake regulation protein"/>
    <property type="match status" value="1"/>
</dbReference>
<comment type="subunit">
    <text evidence="3 15">Homodimer.</text>
</comment>
<dbReference type="Pfam" id="PF01475">
    <property type="entry name" value="FUR"/>
    <property type="match status" value="1"/>
</dbReference>
<comment type="cofactor">
    <cofactor evidence="14">
        <name>Mn(2+)</name>
        <dbReference type="ChEBI" id="CHEBI:29035"/>
    </cofactor>
    <cofactor evidence="14">
        <name>Fe(2+)</name>
        <dbReference type="ChEBI" id="CHEBI:29033"/>
    </cofactor>
    <text evidence="14">Binds 1 Mn(2+) or Fe(2+) ion per subunit.</text>
</comment>
<feature type="binding site" evidence="13">
    <location>
        <position position="149"/>
    </location>
    <ligand>
        <name>Zn(2+)</name>
        <dbReference type="ChEBI" id="CHEBI:29105"/>
    </ligand>
</feature>
<keyword evidence="5 15" id="KW-0963">Cytoplasm</keyword>
<protein>
    <recommendedName>
        <fullName evidence="4 15">Ferric uptake regulation protein</fullName>
    </recommendedName>
</protein>
<evidence type="ECO:0000256" key="5">
    <source>
        <dbReference type="ARBA" id="ARBA00022490"/>
    </source>
</evidence>
<dbReference type="SUPFAM" id="SSF46785">
    <property type="entry name" value="Winged helix' DNA-binding domain"/>
    <property type="match status" value="1"/>
</dbReference>
<keyword evidence="11 15" id="KW-0238">DNA-binding</keyword>
<dbReference type="CDD" id="cd07153">
    <property type="entry name" value="Fur_like"/>
    <property type="match status" value="1"/>
</dbReference>
<dbReference type="EMBL" id="AP024714">
    <property type="protein sequence ID" value="BCX82171.1"/>
    <property type="molecule type" value="Genomic_DNA"/>
</dbReference>
<evidence type="ECO:0000256" key="1">
    <source>
        <dbReference type="ARBA" id="ARBA00004496"/>
    </source>
</evidence>
<evidence type="ECO:0000313" key="16">
    <source>
        <dbReference type="EMBL" id="BCX82171.1"/>
    </source>
</evidence>
<dbReference type="PANTHER" id="PTHR33202">
    <property type="entry name" value="ZINC UPTAKE REGULATION PROTEIN"/>
    <property type="match status" value="1"/>
</dbReference>
<dbReference type="GO" id="GO:0045892">
    <property type="term" value="P:negative regulation of DNA-templated transcription"/>
    <property type="evidence" value="ECO:0007669"/>
    <property type="project" value="TreeGrafter"/>
</dbReference>
<evidence type="ECO:0000256" key="4">
    <source>
        <dbReference type="ARBA" id="ARBA00020910"/>
    </source>
</evidence>
<dbReference type="GO" id="GO:0003700">
    <property type="term" value="F:DNA-binding transcription factor activity"/>
    <property type="evidence" value="ECO:0007669"/>
    <property type="project" value="UniProtKB-UniRule"/>
</dbReference>
<feature type="binding site" evidence="13">
    <location>
        <position position="112"/>
    </location>
    <ligand>
        <name>Zn(2+)</name>
        <dbReference type="ChEBI" id="CHEBI:29105"/>
    </ligand>
</feature>
<feature type="binding site" evidence="14">
    <location>
        <position position="141"/>
    </location>
    <ligand>
        <name>Fe cation</name>
        <dbReference type="ChEBI" id="CHEBI:24875"/>
    </ligand>
</feature>
<name>A0AAU9CKH8_9GAMM</name>
<evidence type="ECO:0000313" key="17">
    <source>
        <dbReference type="Proteomes" id="UP001321825"/>
    </source>
</evidence>
<evidence type="ECO:0000256" key="14">
    <source>
        <dbReference type="PIRSR" id="PIRSR602481-2"/>
    </source>
</evidence>